<reference evidence="1" key="1">
    <citation type="submission" date="2022-04" db="EMBL/GenBank/DDBJ databases">
        <title>A functionally conserved STORR gene fusion in Papaver species that diverged 16.8 million years ago.</title>
        <authorList>
            <person name="Catania T."/>
        </authorList>
    </citation>
    <scope>NUCLEOTIDE SEQUENCE</scope>
    <source>
        <strain evidence="1">S-188037</strain>
    </source>
</reference>
<dbReference type="EMBL" id="JAJJMB010010985">
    <property type="protein sequence ID" value="KAI3905462.1"/>
    <property type="molecule type" value="Genomic_DNA"/>
</dbReference>
<dbReference type="AlphaFoldDB" id="A0AAD4SFX8"/>
<keyword evidence="2" id="KW-1185">Reference proteome</keyword>
<evidence type="ECO:0000313" key="1">
    <source>
        <dbReference type="EMBL" id="KAI3905462.1"/>
    </source>
</evidence>
<name>A0AAD4SFX8_9MAGN</name>
<dbReference type="PANTHER" id="PTHR47382:SF1">
    <property type="entry name" value="USPA DOMAIN-CONTAINING PROTEIN"/>
    <property type="match status" value="1"/>
</dbReference>
<evidence type="ECO:0000313" key="2">
    <source>
        <dbReference type="Proteomes" id="UP001202328"/>
    </source>
</evidence>
<accession>A0AAD4SFX8</accession>
<comment type="caution">
    <text evidence="1">The sequence shown here is derived from an EMBL/GenBank/DDBJ whole genome shotgun (WGS) entry which is preliminary data.</text>
</comment>
<dbReference type="InterPro" id="IPR014729">
    <property type="entry name" value="Rossmann-like_a/b/a_fold"/>
</dbReference>
<dbReference type="CDD" id="cd01989">
    <property type="entry name" value="USP_STK_Ubox_N"/>
    <property type="match status" value="1"/>
</dbReference>
<dbReference type="Gene3D" id="3.40.50.620">
    <property type="entry name" value="HUPs"/>
    <property type="match status" value="1"/>
</dbReference>
<dbReference type="SUPFAM" id="SSF52402">
    <property type="entry name" value="Adenine nucleotide alpha hydrolases-like"/>
    <property type="match status" value="1"/>
</dbReference>
<sequence>MNSGFSSVSRYNNESMISPEIVEISEKSRSFMMSSVSRDGGVNVYVAVGKDDLHVLKWTLDQSVLPGATVFLIHIFPPITSIPTPVGRLSKSQVSQEQVKTYMREENSRRRNLLQKYIRLCSDAKFSSRTHLIAEIYSTVPVDTMLIESDMTAKAILELIPVLNIKTLVMGTKLSASSRRPRKRRLGTSNFVHKNAPDYCEVIIVSDGKKVEKQEVEPSLSSNDGRHKMNGNNRNFFKCLCFSGKFS</sequence>
<protein>
    <submittedName>
        <fullName evidence="1">Uncharacterized protein</fullName>
    </submittedName>
</protein>
<dbReference type="PANTHER" id="PTHR47382">
    <property type="entry name" value="U-BOX DOMAIN-CONTAINING PROTEIN 52-LIKE"/>
    <property type="match status" value="1"/>
</dbReference>
<gene>
    <name evidence="1" type="ORF">MKW98_013260</name>
</gene>
<proteinExistence type="predicted"/>
<dbReference type="Proteomes" id="UP001202328">
    <property type="component" value="Unassembled WGS sequence"/>
</dbReference>
<organism evidence="1 2">
    <name type="scientific">Papaver atlanticum</name>
    <dbReference type="NCBI Taxonomy" id="357466"/>
    <lineage>
        <taxon>Eukaryota</taxon>
        <taxon>Viridiplantae</taxon>
        <taxon>Streptophyta</taxon>
        <taxon>Embryophyta</taxon>
        <taxon>Tracheophyta</taxon>
        <taxon>Spermatophyta</taxon>
        <taxon>Magnoliopsida</taxon>
        <taxon>Ranunculales</taxon>
        <taxon>Papaveraceae</taxon>
        <taxon>Papaveroideae</taxon>
        <taxon>Papaver</taxon>
    </lineage>
</organism>